<name>A0ABP7XD61_9ACTN</name>
<proteinExistence type="inferred from homology"/>
<feature type="domain" description="FlgD Tudor-like" evidence="3">
    <location>
        <begin position="87"/>
        <end position="136"/>
    </location>
</feature>
<evidence type="ECO:0000259" key="3">
    <source>
        <dbReference type="Pfam" id="PF13861"/>
    </source>
</evidence>
<dbReference type="RefSeq" id="WP_344731923.1">
    <property type="nucleotide sequence ID" value="NZ_BAAAZH010000006.1"/>
</dbReference>
<evidence type="ECO:0000256" key="1">
    <source>
        <dbReference type="ARBA" id="ARBA00010577"/>
    </source>
</evidence>
<protein>
    <submittedName>
        <fullName evidence="4">Flagellar hook assembly protein FlgD</fullName>
    </submittedName>
</protein>
<comment type="caution">
    <text evidence="4">The sequence shown here is derived from an EMBL/GenBank/DDBJ whole genome shotgun (WGS) entry which is preliminary data.</text>
</comment>
<keyword evidence="2" id="KW-1005">Bacterial flagellum biogenesis</keyword>
<gene>
    <name evidence="4" type="primary">flgD</name>
    <name evidence="4" type="ORF">GCM10022215_07860</name>
</gene>
<keyword evidence="4" id="KW-0969">Cilium</keyword>
<keyword evidence="4" id="KW-0282">Flagellum</keyword>
<organism evidence="4 5">
    <name type="scientific">Nocardioides fonticola</name>
    <dbReference type="NCBI Taxonomy" id="450363"/>
    <lineage>
        <taxon>Bacteria</taxon>
        <taxon>Bacillati</taxon>
        <taxon>Actinomycetota</taxon>
        <taxon>Actinomycetes</taxon>
        <taxon>Propionibacteriales</taxon>
        <taxon>Nocardioidaceae</taxon>
        <taxon>Nocardioides</taxon>
    </lineage>
</organism>
<dbReference type="EMBL" id="BAAAZH010000006">
    <property type="protein sequence ID" value="GAA4111857.1"/>
    <property type="molecule type" value="Genomic_DNA"/>
</dbReference>
<dbReference type="InterPro" id="IPR005648">
    <property type="entry name" value="FlgD"/>
</dbReference>
<evidence type="ECO:0000256" key="2">
    <source>
        <dbReference type="ARBA" id="ARBA00022795"/>
    </source>
</evidence>
<accession>A0ABP7XD61</accession>
<dbReference type="Pfam" id="PF13861">
    <property type="entry name" value="FLgD_tudor"/>
    <property type="match status" value="1"/>
</dbReference>
<keyword evidence="5" id="KW-1185">Reference proteome</keyword>
<evidence type="ECO:0000313" key="5">
    <source>
        <dbReference type="Proteomes" id="UP001501495"/>
    </source>
</evidence>
<comment type="similarity">
    <text evidence="1">Belongs to the FlgD family.</text>
</comment>
<dbReference type="InterPro" id="IPR025963">
    <property type="entry name" value="FLgD_Tudor"/>
</dbReference>
<reference evidence="5" key="1">
    <citation type="journal article" date="2019" name="Int. J. Syst. Evol. Microbiol.">
        <title>The Global Catalogue of Microorganisms (GCM) 10K type strain sequencing project: providing services to taxonomists for standard genome sequencing and annotation.</title>
        <authorList>
            <consortium name="The Broad Institute Genomics Platform"/>
            <consortium name="The Broad Institute Genome Sequencing Center for Infectious Disease"/>
            <person name="Wu L."/>
            <person name="Ma J."/>
        </authorList>
    </citation>
    <scope>NUCLEOTIDE SEQUENCE [LARGE SCALE GENOMIC DNA]</scope>
    <source>
        <strain evidence="5">JCM 16703</strain>
    </source>
</reference>
<dbReference type="Proteomes" id="UP001501495">
    <property type="component" value="Unassembled WGS sequence"/>
</dbReference>
<keyword evidence="4" id="KW-0966">Cell projection</keyword>
<sequence length="154" mass="15436">MSISATEGVGSTAAANGGLSSLVSSTATSSKDKDMFLQLLVAQLKYQDPSNPADTTQFMAQSAQFTALEKMQDVADQTRAVLAAQMAFGGTSMVGRTVDYQLSDGTKGSGLVDSVTFDATGPVLDIGGTAVPLVNVVTVKATGSTGGTGGTTAS</sequence>
<dbReference type="Pfam" id="PF03963">
    <property type="entry name" value="FlgD"/>
    <property type="match status" value="1"/>
</dbReference>
<evidence type="ECO:0000313" key="4">
    <source>
        <dbReference type="EMBL" id="GAA4111857.1"/>
    </source>
</evidence>